<keyword evidence="2" id="KW-1185">Reference proteome</keyword>
<evidence type="ECO:0000313" key="1">
    <source>
        <dbReference type="EMBL" id="BAA30789.1"/>
    </source>
</evidence>
<reference evidence="1 2" key="1">
    <citation type="journal article" date="1998" name="DNA Res.">
        <title>Complete sequence and gene organization of the genome of a hyper-thermophilic archaebacterium, Pyrococcus horikoshii OT3.</title>
        <authorList>
            <person name="Kawarabayasi Y."/>
            <person name="Sawada M."/>
            <person name="Horikawa H."/>
            <person name="Haikawa Y."/>
            <person name="Hino Y."/>
            <person name="Yamamoto S."/>
            <person name="Sekine M."/>
            <person name="Baba S."/>
            <person name="Kosugi H."/>
            <person name="Hosoyama A."/>
            <person name="Nagai Y."/>
            <person name="Sakai M."/>
            <person name="Ogura K."/>
            <person name="Otuka R."/>
            <person name="Nakazawa H."/>
            <person name="Takamiya M."/>
            <person name="Ohfuku Y."/>
            <person name="Funahashi T."/>
            <person name="Tanaka T."/>
            <person name="Kudoh Y."/>
            <person name="Yamazaki J."/>
            <person name="Kushida N."/>
            <person name="Oguchi A."/>
            <person name="Aoki K."/>
            <person name="Nakamura Y."/>
            <person name="Robb T.F."/>
            <person name="Horikoshi K."/>
            <person name="Masuchi Y."/>
            <person name="Shizuya H."/>
            <person name="Kikuchi H."/>
        </authorList>
    </citation>
    <scope>NUCLEOTIDE SEQUENCE [LARGE SCALE GENOMIC DNA]</scope>
    <source>
        <strain evidence="2">ATCC 700860 / DSM 12428 / JCM 9974 / NBRC 100139 / OT-3</strain>
    </source>
</reference>
<name>O59325_PYRHO</name>
<dbReference type="AlphaFoldDB" id="O59325"/>
<proteinExistence type="predicted"/>
<sequence>MTGLSSSLAFPFKNSTRILAASSGDVAKTPENILTPVGIPRIGISLSTASVTSLAVPSPPANNNSSAPFFTISLASTLVSSAEVSGILTPIISLYPISLCLITS</sequence>
<organism evidence="1 2">
    <name type="scientific">Pyrococcus horikoshii (strain ATCC 700860 / DSM 12428 / JCM 9974 / NBRC 100139 / OT-3)</name>
    <dbReference type="NCBI Taxonomy" id="70601"/>
    <lineage>
        <taxon>Archaea</taxon>
        <taxon>Methanobacteriati</taxon>
        <taxon>Methanobacteriota</taxon>
        <taxon>Thermococci</taxon>
        <taxon>Thermococcales</taxon>
        <taxon>Thermococcaceae</taxon>
        <taxon>Pyrococcus</taxon>
    </lineage>
</organism>
<dbReference type="EnsemblBacteria" id="BAA30789">
    <property type="protein sequence ID" value="BAA30789"/>
    <property type="gene ID" value="BAA30789"/>
</dbReference>
<dbReference type="EMBL" id="BA000001">
    <property type="protein sequence ID" value="BAA30789.1"/>
    <property type="molecule type" value="Genomic_DNA"/>
</dbReference>
<dbReference type="PIR" id="E71048">
    <property type="entry name" value="E71048"/>
</dbReference>
<gene>
    <name evidence="1" type="ordered locus">PH1677</name>
</gene>
<protein>
    <submittedName>
        <fullName evidence="1">Uncharacterized protein</fullName>
    </submittedName>
</protein>
<dbReference type="KEGG" id="pho:PH1677"/>
<accession>O59325</accession>
<evidence type="ECO:0000313" key="2">
    <source>
        <dbReference type="Proteomes" id="UP000000752"/>
    </source>
</evidence>
<dbReference type="Proteomes" id="UP000000752">
    <property type="component" value="Chromosome"/>
</dbReference>